<dbReference type="SMART" id="SM00325">
    <property type="entry name" value="RhoGEF"/>
    <property type="match status" value="1"/>
</dbReference>
<dbReference type="SUPFAM" id="SSF48065">
    <property type="entry name" value="DBL homology domain (DH-domain)"/>
    <property type="match status" value="1"/>
</dbReference>
<feature type="repeat" description="ANK" evidence="1">
    <location>
        <begin position="894"/>
        <end position="926"/>
    </location>
</feature>
<feature type="compositionally biased region" description="Low complexity" evidence="2">
    <location>
        <begin position="1636"/>
        <end position="1654"/>
    </location>
</feature>
<dbReference type="SUPFAM" id="SSF50729">
    <property type="entry name" value="PH domain-like"/>
    <property type="match status" value="1"/>
</dbReference>
<dbReference type="Proteomes" id="UP000479190">
    <property type="component" value="Unassembled WGS sequence"/>
</dbReference>
<evidence type="ECO:0000313" key="4">
    <source>
        <dbReference type="EMBL" id="CAB0044607.1"/>
    </source>
</evidence>
<feature type="compositionally biased region" description="Polar residues" evidence="2">
    <location>
        <begin position="2462"/>
        <end position="2479"/>
    </location>
</feature>
<dbReference type="Pfam" id="PF12796">
    <property type="entry name" value="Ank_2"/>
    <property type="match status" value="4"/>
</dbReference>
<evidence type="ECO:0000256" key="1">
    <source>
        <dbReference type="PROSITE-ProRule" id="PRU00023"/>
    </source>
</evidence>
<dbReference type="GO" id="GO:0007266">
    <property type="term" value="P:Rho protein signal transduction"/>
    <property type="evidence" value="ECO:0007669"/>
    <property type="project" value="TreeGrafter"/>
</dbReference>
<feature type="non-terminal residue" evidence="4">
    <location>
        <position position="2751"/>
    </location>
</feature>
<evidence type="ECO:0000313" key="5">
    <source>
        <dbReference type="Proteomes" id="UP000479190"/>
    </source>
</evidence>
<feature type="region of interest" description="Disordered" evidence="2">
    <location>
        <begin position="1600"/>
        <end position="1731"/>
    </location>
</feature>
<dbReference type="OrthoDB" id="5585231at2759"/>
<dbReference type="GO" id="GO:0005886">
    <property type="term" value="C:plasma membrane"/>
    <property type="evidence" value="ECO:0007669"/>
    <property type="project" value="TreeGrafter"/>
</dbReference>
<dbReference type="GO" id="GO:0030139">
    <property type="term" value="C:endocytic vesicle"/>
    <property type="evidence" value="ECO:0007669"/>
    <property type="project" value="TreeGrafter"/>
</dbReference>
<feature type="repeat" description="ANK" evidence="1">
    <location>
        <begin position="753"/>
        <end position="785"/>
    </location>
</feature>
<evidence type="ECO:0000256" key="2">
    <source>
        <dbReference type="SAM" id="MobiDB-lite"/>
    </source>
</evidence>
<name>A0A6H5J7P4_9HYME</name>
<dbReference type="InterPro" id="IPR036770">
    <property type="entry name" value="Ankyrin_rpt-contain_sf"/>
</dbReference>
<feature type="compositionally biased region" description="Low complexity" evidence="2">
    <location>
        <begin position="2515"/>
        <end position="2548"/>
    </location>
</feature>
<feature type="repeat" description="ANK" evidence="1">
    <location>
        <begin position="1096"/>
        <end position="1128"/>
    </location>
</feature>
<feature type="compositionally biased region" description="Basic residues" evidence="2">
    <location>
        <begin position="1622"/>
        <end position="1635"/>
    </location>
</feature>
<sequence length="2751" mass="308493">MDQYHRNCLEKLKLFLENVNWDRGWIPKEDFYHLEWLVWDWNGQYPDLRNIFQGWEINRILTMDVMQYTRGCFPNKCTLVDFAIKTGYKDEPTVDKDNEPLLNRITLLHIADKRGYSELVPVLFKIYDRFDVNYTGERLITHFHIACKYGCEDIVKEFLKLGQDPNIVQETGDTPLHLAVNHGHEKVTEVLLRHGADPNLVNAEGSTPLHIICKNDNGSDLLKIFFEINEEVNQLVQVDARDKLDRTPLEVAVENFLPHLIDVIVDHGADLSSSVFSTESNFKKCFKRYKKRKRLCNFQVASDALVVVERLEKRGLELDRSEVITIMNVFFQFQMFAHSKNFVLSYYTFSDIEAVMVSPNLSIYDFVQLQPEKAAKLLKHEDYLNLVRSEQWSKISQQGRDVFDRFVCEITMRRFCRRWALDSFLELTQYRLPILCCEKIFDQLVNKDLRNLAPLQRHISAARGSHNCDIFAAILSPSTIDSLCLIHDTRAVFKNRWTTSYAHAHYIHEYAMEDLIGLKWIRDKINWNIEHERYGFLWQLYPVIRDWEGPPPLNLTNLLRYDEIERLLCDAIAFADHDRDDSIGIQFIRCVARIGYRDEPEVDEYDVPWLYRTTPLHEAVRNKKFNCARELFRIYNRFDVNYIDYTRLTHFHAACASSCEYAILRFIEFGQNPNHPDRVTGDTPLQASVNSGQLILAELLLRNGASASLTNCEGLNALHTICNRGSNDDFAERFFAIREELRLPVCVDVLDNECNSPLHRALLTGCKTSARALLRRGANPNLANSGRNRYAEVIFQVLRPKSRKAALRRAGLSKKTPLHYAVEGNQHRSEMTKMLMRRGANPNCVDDKGLTPLHIICKSDASRSPEKTMELLKLLFEIFDEKLGLVYVDAQDNKGNTPLHFAINRVQPDLIEYLLGRRADPNVANREGVTALHYVLDRRHDPERDSVGDDALYEAMKSDRLKIIELLIKEGKADPNARSIDRSTPLHLIGARPVDRYGLTHRFLQICKDARLTLDVHARNDKGNTPLHVAVNWRNKTTMGHLLENGADPNYTNGEGAMALHCVAHKRDDNVELATTLKELGERFGQPVRIDARNKFGLTPLHVALMHGNIRLSEFLLRHGADPNACDSRGLTPLHLMCQFYYDDYKPNIFFIVCDDIRKRVGLDARDREGHAPLQLAVACLLPEMIGTLLDRGADLSGFVFPTDEDFDRFGAAWKTAEEEDKFKLTTRVASCIEQLEKRGYELAESDALTLTRYMLKRILMNITPPTHRLENSLDQEYHDMSETIYKNSYAAHAGLCDRSYKRAVAARGRDSINLRNINHRVSLSSSRALQFASYSANWSGNCSRVSRALEQNILRIKEYMVTRTCATCVRVSIAYSRTHDVLYICGAMKIRIVKIVRRRTSCALAIVDSAGRARLEHARRRCRAPDAGQWIVLVVVAAAAATATATGPAESASSSSSSAASSSLANLRRARVVLDSLPGTERRVGRRHGSTQQDQTQIVQIPAEQRLVRQTIKRRSATRPYHQCHELSLARSVPRRINTSAEAELGLNPSSSWPIQVPGDCFSLEPLTWVATRINIAPNHPSSARRRSRQRSWHVARRTSLGREQHRVQHYPSAAAAAAVPRRRDRQRSRRRQGTRANTCAASPSPSPTCSAPGNDRQARPLQEDLLPGRGRRADLHPSEPALGLPSHEAPPTLPTSHGASTDAPTLGRARSGRSRAKGMRDHTRTHPNRNFARAISCSATPITPIYIRRTVYCPTDAIHTFENNIHTTGHIERGLRAQGHRFVTGRRAARHLLGAAISSHDRNFLPGRQTSTNNWYTTGPTDHVLVSLELFSRIRLQWELRDNCYSKDEKSTSRSGSQRSSQNVSLRKTGGLFSLKTRATVAHISISYRGRSGGRFFSVSTEDSSVDSEVGSAAAAAAAAAAITKSSAGAGATTSSASSASSGLKASKQRWSGFFTNTKGTKMEMLVEQLNLYTKHGVPKLPEHLQPYELAFSDDALFSLEADWRDIVEGSEMLSEKQQQQQTALWELAQTEAAYIKTLKVVTDLFMACLCGLQASNILVEVDRTKLFSNISEIYAANREFWTECVYAMLHAARATRQPLDPGYLLPGFESFERVFAPYTRYCSEQTRCQQYCRDRFNDNDVFTAYLVWCETQKDCNRLRLLDILVKPMQRITKYSLLLKAVQKHTELEEQRLELCHMIKLVDGFVASVNAALRRCEDAARLLAAAARLDSYEAVESRDEELERLIKLHSSLDLINTPMPGCPRDALRTLMREGDCKLKDATSSKTEVHLLLLTDMLLVCKQSAKSKASSSSAAAATATGSLGGGGGLKVIRQPYVVDRIRMYELKEPSNLGMIYLNEYGTAAAALVLSLGEPKVAKLWMESIRKAQQQLAQYRQPATASGTAAAAAGVAAGGGSSGGAGGETRSTLVSRQPSTYLGEVDYDIDEICCVAEGGLPCRTPRGSSRASRVSSLAHSHSGSVEMEGASPSGSNFLPSYSQSRNVSVENQEPLPPRASSVSSEEGVESAAANAHAAAVAAHNQRQQQIRRSLLSKSPTPNTLSVQVPAYSSLGQSLPNLTLATSPQTSTVSPTPPSSLLIVPQITKSKDTLLSPGHRGISYPPPSPPRGALRRAFAIPQSRNPPLIKTRHVNASVGSSGSSIQTVPLQMTISLDTESLDERRRGRLEPSQRMASTSSIPEEKSVRSKSNDQILEEVFTGARSKNVFYFNYIFLYARLALVRSKKNLKRAAQCT</sequence>
<dbReference type="PANTHER" id="PTHR13217">
    <property type="entry name" value="PLECKSTRIN HOMOLOGY DOMAIN-CONTAINING FAMILY G MEMBER 7"/>
    <property type="match status" value="1"/>
</dbReference>
<evidence type="ECO:0000259" key="3">
    <source>
        <dbReference type="PROSITE" id="PS50010"/>
    </source>
</evidence>
<dbReference type="GO" id="GO:0005085">
    <property type="term" value="F:guanyl-nucleotide exchange factor activity"/>
    <property type="evidence" value="ECO:0007669"/>
    <property type="project" value="InterPro"/>
</dbReference>
<dbReference type="PANTHER" id="PTHR13217:SF11">
    <property type="entry name" value="PLECKSTRIN HOMOLOGY DOMAIN-CONTAINING FAMILY G MEMBER 5"/>
    <property type="match status" value="1"/>
</dbReference>
<dbReference type="CDD" id="cd00160">
    <property type="entry name" value="RhoGEF"/>
    <property type="match status" value="1"/>
</dbReference>
<feature type="repeat" description="ANK" evidence="1">
    <location>
        <begin position="680"/>
        <end position="712"/>
    </location>
</feature>
<keyword evidence="1" id="KW-0040">ANK repeat</keyword>
<dbReference type="GO" id="GO:0030424">
    <property type="term" value="C:axon"/>
    <property type="evidence" value="ECO:0007669"/>
    <property type="project" value="TreeGrafter"/>
</dbReference>
<accession>A0A6H5J7P4</accession>
<proteinExistence type="predicted"/>
<dbReference type="SUPFAM" id="SSF48403">
    <property type="entry name" value="Ankyrin repeat"/>
    <property type="match status" value="3"/>
</dbReference>
<dbReference type="GO" id="GO:0043542">
    <property type="term" value="P:endothelial cell migration"/>
    <property type="evidence" value="ECO:0007669"/>
    <property type="project" value="TreeGrafter"/>
</dbReference>
<dbReference type="InterPro" id="IPR000219">
    <property type="entry name" value="DH_dom"/>
</dbReference>
<dbReference type="PROSITE" id="PS50088">
    <property type="entry name" value="ANK_REPEAT"/>
    <property type="match status" value="7"/>
</dbReference>
<reference evidence="4 5" key="1">
    <citation type="submission" date="2020-02" db="EMBL/GenBank/DDBJ databases">
        <authorList>
            <person name="Ferguson B K."/>
        </authorList>
    </citation>
    <scope>NUCLEOTIDE SEQUENCE [LARGE SCALE GENOMIC DNA]</scope>
</reference>
<feature type="compositionally biased region" description="Basic and acidic residues" evidence="2">
    <location>
        <begin position="2676"/>
        <end position="2686"/>
    </location>
</feature>
<dbReference type="InterPro" id="IPR040181">
    <property type="entry name" value="PKHG5/7"/>
</dbReference>
<feature type="region of interest" description="Disordered" evidence="2">
    <location>
        <begin position="2674"/>
        <end position="2704"/>
    </location>
</feature>
<dbReference type="SMART" id="SM00248">
    <property type="entry name" value="ANK"/>
    <property type="match status" value="16"/>
</dbReference>
<dbReference type="Pfam" id="PF00621">
    <property type="entry name" value="RhoGEF"/>
    <property type="match status" value="1"/>
</dbReference>
<feature type="compositionally biased region" description="Polar residues" evidence="2">
    <location>
        <begin position="1696"/>
        <end position="1705"/>
    </location>
</feature>
<protein>
    <recommendedName>
        <fullName evidence="3">DH domain-containing protein</fullName>
    </recommendedName>
</protein>
<feature type="region of interest" description="Disordered" evidence="2">
    <location>
        <begin position="2460"/>
        <end position="2558"/>
    </location>
</feature>
<feature type="domain" description="DH" evidence="3">
    <location>
        <begin position="2022"/>
        <end position="2214"/>
    </location>
</feature>
<feature type="compositionally biased region" description="Polar residues" evidence="2">
    <location>
        <begin position="2488"/>
        <end position="2507"/>
    </location>
</feature>
<dbReference type="InterPro" id="IPR011993">
    <property type="entry name" value="PH-like_dom_sf"/>
</dbReference>
<dbReference type="InterPro" id="IPR002110">
    <property type="entry name" value="Ankyrin_rpt"/>
</dbReference>
<dbReference type="Gene3D" id="1.25.40.20">
    <property type="entry name" value="Ankyrin repeat-containing domain"/>
    <property type="match status" value="5"/>
</dbReference>
<dbReference type="PROSITE" id="PS50297">
    <property type="entry name" value="ANK_REP_REGION"/>
    <property type="match status" value="7"/>
</dbReference>
<feature type="repeat" description="ANK" evidence="1">
    <location>
        <begin position="813"/>
        <end position="847"/>
    </location>
</feature>
<dbReference type="EMBL" id="CADCXV010001472">
    <property type="protein sequence ID" value="CAB0044607.1"/>
    <property type="molecule type" value="Genomic_DNA"/>
</dbReference>
<dbReference type="InterPro" id="IPR035899">
    <property type="entry name" value="DBL_dom_sf"/>
</dbReference>
<feature type="repeat" description="ANK" evidence="1">
    <location>
        <begin position="1022"/>
        <end position="1054"/>
    </location>
</feature>
<dbReference type="PRINTS" id="PR01415">
    <property type="entry name" value="ANKYRIN"/>
</dbReference>
<dbReference type="Gene3D" id="2.30.29.30">
    <property type="entry name" value="Pleckstrin-homology domain (PH domain)/Phosphotyrosine-binding domain (PTB)"/>
    <property type="match status" value="1"/>
</dbReference>
<dbReference type="PROSITE" id="PS50010">
    <property type="entry name" value="DH_2"/>
    <property type="match status" value="1"/>
</dbReference>
<feature type="repeat" description="ANK" evidence="1">
    <location>
        <begin position="171"/>
        <end position="203"/>
    </location>
</feature>
<dbReference type="Gene3D" id="1.20.900.10">
    <property type="entry name" value="Dbl homology (DH) domain"/>
    <property type="match status" value="1"/>
</dbReference>
<gene>
    <name evidence="4" type="ORF">TBRA_LOCUS16195</name>
</gene>
<keyword evidence="5" id="KW-1185">Reference proteome</keyword>
<organism evidence="4 5">
    <name type="scientific">Trichogramma brassicae</name>
    <dbReference type="NCBI Taxonomy" id="86971"/>
    <lineage>
        <taxon>Eukaryota</taxon>
        <taxon>Metazoa</taxon>
        <taxon>Ecdysozoa</taxon>
        <taxon>Arthropoda</taxon>
        <taxon>Hexapoda</taxon>
        <taxon>Insecta</taxon>
        <taxon>Pterygota</taxon>
        <taxon>Neoptera</taxon>
        <taxon>Endopterygota</taxon>
        <taxon>Hymenoptera</taxon>
        <taxon>Apocrita</taxon>
        <taxon>Proctotrupomorpha</taxon>
        <taxon>Chalcidoidea</taxon>
        <taxon>Trichogrammatidae</taxon>
        <taxon>Trichogramma</taxon>
    </lineage>
</organism>